<evidence type="ECO:0000313" key="3">
    <source>
        <dbReference type="Proteomes" id="UP001556196"/>
    </source>
</evidence>
<feature type="compositionally biased region" description="Basic and acidic residues" evidence="1">
    <location>
        <begin position="1"/>
        <end position="22"/>
    </location>
</feature>
<dbReference type="RefSeq" id="WP_367724624.1">
    <property type="nucleotide sequence ID" value="NZ_JBFOCI010000004.1"/>
</dbReference>
<evidence type="ECO:0000256" key="1">
    <source>
        <dbReference type="SAM" id="MobiDB-lite"/>
    </source>
</evidence>
<organism evidence="2 3">
    <name type="scientific">Mesorhizobium marinum</name>
    <dbReference type="NCBI Taxonomy" id="3228790"/>
    <lineage>
        <taxon>Bacteria</taxon>
        <taxon>Pseudomonadati</taxon>
        <taxon>Pseudomonadota</taxon>
        <taxon>Alphaproteobacteria</taxon>
        <taxon>Hyphomicrobiales</taxon>
        <taxon>Phyllobacteriaceae</taxon>
        <taxon>Mesorhizobium</taxon>
    </lineage>
</organism>
<protein>
    <submittedName>
        <fullName evidence="2">Uncharacterized protein</fullName>
    </submittedName>
</protein>
<feature type="non-terminal residue" evidence="2">
    <location>
        <position position="1"/>
    </location>
</feature>
<name>A0ABV3R3D5_9HYPH</name>
<reference evidence="2 3" key="1">
    <citation type="submission" date="2024-06" db="EMBL/GenBank/DDBJ databases">
        <authorList>
            <person name="Tuo L."/>
        </authorList>
    </citation>
    <scope>NUCLEOTIDE SEQUENCE [LARGE SCALE GENOMIC DNA]</scope>
    <source>
        <strain evidence="2 3">ZMM04-5</strain>
    </source>
</reference>
<dbReference type="Proteomes" id="UP001556196">
    <property type="component" value="Unassembled WGS sequence"/>
</dbReference>
<sequence>SSKDQPQRRYPERGAGRADEKQPVGPALRSFRYAIVDQNSTPRFVLKAAMSGLECLSAVSLHFLVRQQTRFAATSKS</sequence>
<feature type="region of interest" description="Disordered" evidence="1">
    <location>
        <begin position="1"/>
        <end position="24"/>
    </location>
</feature>
<accession>A0ABV3R3D5</accession>
<gene>
    <name evidence="2" type="ORF">ABUE31_15830</name>
</gene>
<comment type="caution">
    <text evidence="2">The sequence shown here is derived from an EMBL/GenBank/DDBJ whole genome shotgun (WGS) entry which is preliminary data.</text>
</comment>
<proteinExistence type="predicted"/>
<evidence type="ECO:0000313" key="2">
    <source>
        <dbReference type="EMBL" id="MEW9807462.1"/>
    </source>
</evidence>
<keyword evidence="3" id="KW-1185">Reference proteome</keyword>
<dbReference type="EMBL" id="JBFOCI010000004">
    <property type="protein sequence ID" value="MEW9807462.1"/>
    <property type="molecule type" value="Genomic_DNA"/>
</dbReference>